<evidence type="ECO:0000313" key="2">
    <source>
        <dbReference type="EMBL" id="KAG7339519.1"/>
    </source>
</evidence>
<sequence>MEASDPFEVHFATVESSNFQKGYQGRIPIFGQPLVVRCALGVTVPPETLSFIAMYNLALVYQLKYFHEEISDVSNLRKAAHLYKCSHEVVLSQSVEISAIHLFALVINLASAQEALLEKEGRKLCLDVALSIYMFMMYSGDEMELPQSLRYFLQSVVPLLLPDPQVASAA</sequence>
<accession>A0A9K3LDE2</accession>
<comment type="caution">
    <text evidence="3">The sequence shown here is derived from an EMBL/GenBank/DDBJ whole genome shotgun (WGS) entry which is preliminary data.</text>
</comment>
<reference evidence="3" key="1">
    <citation type="journal article" date="2021" name="Sci. Rep.">
        <title>Diploid genomic architecture of Nitzschia inconspicua, an elite biomass production diatom.</title>
        <authorList>
            <person name="Oliver A."/>
            <person name="Podell S."/>
            <person name="Pinowska A."/>
            <person name="Traller J.C."/>
            <person name="Smith S.R."/>
            <person name="McClure R."/>
            <person name="Beliaev A."/>
            <person name="Bohutskyi P."/>
            <person name="Hill E.A."/>
            <person name="Rabines A."/>
            <person name="Zheng H."/>
            <person name="Allen L.Z."/>
            <person name="Kuo A."/>
            <person name="Grigoriev I.V."/>
            <person name="Allen A.E."/>
            <person name="Hazlebeck D."/>
            <person name="Allen E.E."/>
        </authorList>
    </citation>
    <scope>NUCLEOTIDE SEQUENCE</scope>
    <source>
        <strain evidence="3">Hildebrandi</strain>
    </source>
</reference>
<organism evidence="3 4">
    <name type="scientific">Nitzschia inconspicua</name>
    <dbReference type="NCBI Taxonomy" id="303405"/>
    <lineage>
        <taxon>Eukaryota</taxon>
        <taxon>Sar</taxon>
        <taxon>Stramenopiles</taxon>
        <taxon>Ochrophyta</taxon>
        <taxon>Bacillariophyta</taxon>
        <taxon>Bacillariophyceae</taxon>
        <taxon>Bacillariophycidae</taxon>
        <taxon>Bacillariales</taxon>
        <taxon>Bacillariaceae</taxon>
        <taxon>Nitzschia</taxon>
    </lineage>
</organism>
<evidence type="ECO:0000313" key="3">
    <source>
        <dbReference type="EMBL" id="KAG7359418.1"/>
    </source>
</evidence>
<dbReference type="EMBL" id="JAGRRH010000084">
    <property type="protein sequence ID" value="KAG7337425.1"/>
    <property type="molecule type" value="Genomic_DNA"/>
</dbReference>
<evidence type="ECO:0000313" key="4">
    <source>
        <dbReference type="Proteomes" id="UP000693970"/>
    </source>
</evidence>
<gene>
    <name evidence="2" type="ORF">IV203_002572</name>
    <name evidence="1" type="ORF">IV203_002688</name>
    <name evidence="3" type="ORF">IV203_034516</name>
</gene>
<proteinExistence type="predicted"/>
<evidence type="ECO:0000313" key="1">
    <source>
        <dbReference type="EMBL" id="KAG7337425.1"/>
    </source>
</evidence>
<dbReference type="Proteomes" id="UP000693970">
    <property type="component" value="Unassembled WGS sequence"/>
</dbReference>
<keyword evidence="4" id="KW-1185">Reference proteome</keyword>
<name>A0A9K3LDE2_9STRA</name>
<protein>
    <submittedName>
        <fullName evidence="3">Uncharacterized protein</fullName>
    </submittedName>
</protein>
<dbReference type="EMBL" id="JAGRRH010000013">
    <property type="protein sequence ID" value="KAG7359418.1"/>
    <property type="molecule type" value="Genomic_DNA"/>
</dbReference>
<dbReference type="EMBL" id="JAGRRH010000033">
    <property type="protein sequence ID" value="KAG7339519.1"/>
    <property type="molecule type" value="Genomic_DNA"/>
</dbReference>
<reference evidence="3" key="2">
    <citation type="submission" date="2021-04" db="EMBL/GenBank/DDBJ databases">
        <authorList>
            <person name="Podell S."/>
        </authorList>
    </citation>
    <scope>NUCLEOTIDE SEQUENCE</scope>
    <source>
        <strain evidence="3">Hildebrandi</strain>
    </source>
</reference>
<dbReference type="AlphaFoldDB" id="A0A9K3LDE2"/>